<dbReference type="SUPFAM" id="SSF53613">
    <property type="entry name" value="Ribokinase-like"/>
    <property type="match status" value="1"/>
</dbReference>
<dbReference type="EMBL" id="JARYGZ010000001">
    <property type="protein sequence ID" value="MDH7639153.1"/>
    <property type="molecule type" value="Genomic_DNA"/>
</dbReference>
<dbReference type="InterPro" id="IPR050306">
    <property type="entry name" value="PfkB_Carbo_kinase"/>
</dbReference>
<evidence type="ECO:0000256" key="1">
    <source>
        <dbReference type="ARBA" id="ARBA00010688"/>
    </source>
</evidence>
<proteinExistence type="inferred from homology"/>
<reference evidence="5" key="1">
    <citation type="submission" date="2023-04" db="EMBL/GenBank/DDBJ databases">
        <title>Sphingomonas sp. MAHUQ-71 isolated from rice field.</title>
        <authorList>
            <person name="Huq M.A."/>
        </authorList>
    </citation>
    <scope>NUCLEOTIDE SEQUENCE</scope>
    <source>
        <strain evidence="5">MAHUQ-71</strain>
    </source>
</reference>
<evidence type="ECO:0000313" key="6">
    <source>
        <dbReference type="Proteomes" id="UP001160625"/>
    </source>
</evidence>
<evidence type="ECO:0000256" key="2">
    <source>
        <dbReference type="ARBA" id="ARBA00022679"/>
    </source>
</evidence>
<gene>
    <name evidence="5" type="ORF">QGN17_10460</name>
</gene>
<dbReference type="CDD" id="cd01166">
    <property type="entry name" value="KdgK"/>
    <property type="match status" value="1"/>
</dbReference>
<dbReference type="GO" id="GO:0016301">
    <property type="term" value="F:kinase activity"/>
    <property type="evidence" value="ECO:0007669"/>
    <property type="project" value="UniProtKB-KW"/>
</dbReference>
<keyword evidence="6" id="KW-1185">Reference proteome</keyword>
<dbReference type="RefSeq" id="WP_281044415.1">
    <property type="nucleotide sequence ID" value="NZ_JARYGZ010000001.1"/>
</dbReference>
<accession>A0ABT6N322</accession>
<organism evidence="5 6">
    <name type="scientific">Sphingomonas oryzagri</name>
    <dbReference type="NCBI Taxonomy" id="3042314"/>
    <lineage>
        <taxon>Bacteria</taxon>
        <taxon>Pseudomonadati</taxon>
        <taxon>Pseudomonadota</taxon>
        <taxon>Alphaproteobacteria</taxon>
        <taxon>Sphingomonadales</taxon>
        <taxon>Sphingomonadaceae</taxon>
        <taxon>Sphingomonas</taxon>
    </lineage>
</organism>
<comment type="caution">
    <text evidence="5">The sequence shown here is derived from an EMBL/GenBank/DDBJ whole genome shotgun (WGS) entry which is preliminary data.</text>
</comment>
<dbReference type="InterPro" id="IPR029056">
    <property type="entry name" value="Ribokinase-like"/>
</dbReference>
<sequence>MKRRMIAIGEVMLELRPDGGAWQLGLGGDTFNTAAFCARLGLSTAYLTMLGEDPFSTDMLRRIAGHGVDCGLILRDPTALPGLYAIQTDEAGERSFFYWRKEAAARSLLHHPAVEQLFEAAVQTDLLYLSGITLSLFGAEGRSRLRGLAQDVRRRGGRVAFDPNFRPKGWSDEAEARDAMADFASEIDIALPTFDDERLLHGDGDPHATIERWKALGVREVVVKVGRDGCVIGGDSPEVSIRPDREVLPVDTTGAGDSFNAAYLAARLHGRAPEEAGRAGNALAAAAIMHAGALGLLHAEAGD</sequence>
<dbReference type="InterPro" id="IPR011611">
    <property type="entry name" value="PfkB_dom"/>
</dbReference>
<dbReference type="PROSITE" id="PS00584">
    <property type="entry name" value="PFKB_KINASES_2"/>
    <property type="match status" value="1"/>
</dbReference>
<dbReference type="Gene3D" id="3.40.1190.20">
    <property type="match status" value="1"/>
</dbReference>
<dbReference type="PANTHER" id="PTHR43085">
    <property type="entry name" value="HEXOKINASE FAMILY MEMBER"/>
    <property type="match status" value="1"/>
</dbReference>
<protein>
    <submittedName>
        <fullName evidence="5">Sugar kinase</fullName>
    </submittedName>
</protein>
<evidence type="ECO:0000259" key="4">
    <source>
        <dbReference type="Pfam" id="PF00294"/>
    </source>
</evidence>
<evidence type="ECO:0000313" key="5">
    <source>
        <dbReference type="EMBL" id="MDH7639153.1"/>
    </source>
</evidence>
<evidence type="ECO:0000256" key="3">
    <source>
        <dbReference type="ARBA" id="ARBA00022777"/>
    </source>
</evidence>
<dbReference type="Pfam" id="PF00294">
    <property type="entry name" value="PfkB"/>
    <property type="match status" value="1"/>
</dbReference>
<feature type="domain" description="Carbohydrate kinase PfkB" evidence="4">
    <location>
        <begin position="19"/>
        <end position="293"/>
    </location>
</feature>
<dbReference type="Proteomes" id="UP001160625">
    <property type="component" value="Unassembled WGS sequence"/>
</dbReference>
<comment type="similarity">
    <text evidence="1">Belongs to the carbohydrate kinase PfkB family.</text>
</comment>
<name>A0ABT6N322_9SPHN</name>
<dbReference type="InterPro" id="IPR002173">
    <property type="entry name" value="Carboh/pur_kinase_PfkB_CS"/>
</dbReference>
<dbReference type="PANTHER" id="PTHR43085:SF15">
    <property type="entry name" value="2-DEHYDRO-3-DEOXYGLUCONOKINASE"/>
    <property type="match status" value="1"/>
</dbReference>
<keyword evidence="3 5" id="KW-0418">Kinase</keyword>
<keyword evidence="2" id="KW-0808">Transferase</keyword>